<accession>A0A1M6RII2</accession>
<evidence type="ECO:0000313" key="2">
    <source>
        <dbReference type="Proteomes" id="UP000184387"/>
    </source>
</evidence>
<dbReference type="AlphaFoldDB" id="A0A1M6RII2"/>
<protein>
    <recommendedName>
        <fullName evidence="3">Phage integrase, N-terminal SAM-like domain</fullName>
    </recommendedName>
</protein>
<sequence>MRPGGVPSIAAVQPLHVATWIEIQTRERSAPTAKQSLAAVRHLSDWLVVDQVCR</sequence>
<dbReference type="EMBL" id="FQZF01000043">
    <property type="protein sequence ID" value="SHK32233.1"/>
    <property type="molecule type" value="Genomic_DNA"/>
</dbReference>
<proteinExistence type="predicted"/>
<organism evidence="1 2">
    <name type="scientific">Muricoccus roseus</name>
    <dbReference type="NCBI Taxonomy" id="198092"/>
    <lineage>
        <taxon>Bacteria</taxon>
        <taxon>Pseudomonadati</taxon>
        <taxon>Pseudomonadota</taxon>
        <taxon>Alphaproteobacteria</taxon>
        <taxon>Acetobacterales</taxon>
        <taxon>Roseomonadaceae</taxon>
        <taxon>Muricoccus</taxon>
    </lineage>
</organism>
<reference evidence="1 2" key="1">
    <citation type="submission" date="2016-11" db="EMBL/GenBank/DDBJ databases">
        <authorList>
            <person name="Jaros S."/>
            <person name="Januszkiewicz K."/>
            <person name="Wedrychowicz H."/>
        </authorList>
    </citation>
    <scope>NUCLEOTIDE SEQUENCE [LARGE SCALE GENOMIC DNA]</scope>
    <source>
        <strain evidence="1 2">DSM 14916</strain>
    </source>
</reference>
<keyword evidence="2" id="KW-1185">Reference proteome</keyword>
<evidence type="ECO:0000313" key="1">
    <source>
        <dbReference type="EMBL" id="SHK32233.1"/>
    </source>
</evidence>
<dbReference type="STRING" id="198092.SAMN02745194_04700"/>
<gene>
    <name evidence="1" type="ORF">SAMN02745194_04700</name>
</gene>
<name>A0A1M6RII2_9PROT</name>
<evidence type="ECO:0008006" key="3">
    <source>
        <dbReference type="Google" id="ProtNLM"/>
    </source>
</evidence>
<dbReference type="Proteomes" id="UP000184387">
    <property type="component" value="Unassembled WGS sequence"/>
</dbReference>